<gene>
    <name evidence="2" type="ORF">C2G38_2100384</name>
</gene>
<keyword evidence="1" id="KW-0732">Signal</keyword>
<evidence type="ECO:0000313" key="3">
    <source>
        <dbReference type="Proteomes" id="UP000266673"/>
    </source>
</evidence>
<evidence type="ECO:0000313" key="2">
    <source>
        <dbReference type="EMBL" id="RIB12664.1"/>
    </source>
</evidence>
<reference evidence="2 3" key="1">
    <citation type="submission" date="2018-06" db="EMBL/GenBank/DDBJ databases">
        <title>Comparative genomics reveals the genomic features of Rhizophagus irregularis, R. cerebriforme, R. diaphanum and Gigaspora rosea, and their symbiotic lifestyle signature.</title>
        <authorList>
            <person name="Morin E."/>
            <person name="San Clemente H."/>
            <person name="Chen E.C.H."/>
            <person name="De La Providencia I."/>
            <person name="Hainaut M."/>
            <person name="Kuo A."/>
            <person name="Kohler A."/>
            <person name="Murat C."/>
            <person name="Tang N."/>
            <person name="Roy S."/>
            <person name="Loubradou J."/>
            <person name="Henrissat B."/>
            <person name="Grigoriev I.V."/>
            <person name="Corradi N."/>
            <person name="Roux C."/>
            <person name="Martin F.M."/>
        </authorList>
    </citation>
    <scope>NUCLEOTIDE SEQUENCE [LARGE SCALE GENOMIC DNA]</scope>
    <source>
        <strain evidence="2 3">DAOM 194757</strain>
    </source>
</reference>
<feature type="signal peptide" evidence="1">
    <location>
        <begin position="1"/>
        <end position="18"/>
    </location>
</feature>
<organism evidence="2 3">
    <name type="scientific">Gigaspora rosea</name>
    <dbReference type="NCBI Taxonomy" id="44941"/>
    <lineage>
        <taxon>Eukaryota</taxon>
        <taxon>Fungi</taxon>
        <taxon>Fungi incertae sedis</taxon>
        <taxon>Mucoromycota</taxon>
        <taxon>Glomeromycotina</taxon>
        <taxon>Glomeromycetes</taxon>
        <taxon>Diversisporales</taxon>
        <taxon>Gigasporaceae</taxon>
        <taxon>Gigaspora</taxon>
    </lineage>
</organism>
<feature type="chain" id="PRO_5017314000" evidence="1">
    <location>
        <begin position="19"/>
        <end position="65"/>
    </location>
</feature>
<proteinExistence type="predicted"/>
<protein>
    <submittedName>
        <fullName evidence="2">Uncharacterized protein</fullName>
    </submittedName>
</protein>
<accession>A0A397UR19</accession>
<sequence>MVLFMLFIIFLFVRFAVPSIIVWCRCKFFSTCSMGHYWCIITFENTSICWLIWTWLTLLLGGGCC</sequence>
<evidence type="ECO:0000256" key="1">
    <source>
        <dbReference type="SAM" id="SignalP"/>
    </source>
</evidence>
<comment type="caution">
    <text evidence="2">The sequence shown here is derived from an EMBL/GenBank/DDBJ whole genome shotgun (WGS) entry which is preliminary data.</text>
</comment>
<keyword evidence="3" id="KW-1185">Reference proteome</keyword>
<dbReference type="EMBL" id="QKWP01001001">
    <property type="protein sequence ID" value="RIB12664.1"/>
    <property type="molecule type" value="Genomic_DNA"/>
</dbReference>
<dbReference type="Proteomes" id="UP000266673">
    <property type="component" value="Unassembled WGS sequence"/>
</dbReference>
<dbReference type="AlphaFoldDB" id="A0A397UR19"/>
<name>A0A397UR19_9GLOM</name>